<dbReference type="NCBIfam" id="TIGR02104">
    <property type="entry name" value="pulA_typeI"/>
    <property type="match status" value="1"/>
</dbReference>
<comment type="caution">
    <text evidence="4">The sequence shown here is derived from an EMBL/GenBank/DDBJ whole genome shotgun (WGS) entry which is preliminary data.</text>
</comment>
<dbReference type="InterPro" id="IPR004193">
    <property type="entry name" value="Glyco_hydro_13_N"/>
</dbReference>
<dbReference type="PANTHER" id="PTHR43002">
    <property type="entry name" value="GLYCOGEN DEBRANCHING ENZYME"/>
    <property type="match status" value="1"/>
</dbReference>
<evidence type="ECO:0000256" key="2">
    <source>
        <dbReference type="SAM" id="MobiDB-lite"/>
    </source>
</evidence>
<reference evidence="4" key="2">
    <citation type="submission" date="2021-04" db="EMBL/GenBank/DDBJ databases">
        <authorList>
            <person name="Gilroy R."/>
        </authorList>
    </citation>
    <scope>NUCLEOTIDE SEQUENCE</scope>
    <source>
        <strain evidence="4">ChiSjej5B23-15282</strain>
    </source>
</reference>
<dbReference type="InterPro" id="IPR013780">
    <property type="entry name" value="Glyco_hydro_b"/>
</dbReference>
<sequence length="697" mass="79185">MKTALEWKKYYSSPGFRDNYIYDGDDLGVSCTGKGTSFKLWSPSADSVTLNLFQEGSGGSPYQKISMEREDRGVWSWKTEACLHGVYYDFAIEMEGKTVRSADPYAKACGINGRRSMAVDLSRTDPEGWESDRAPERQEEQIIYELHVKEFSWDASGGFPEAYRGKYKAFTCGDTTLYDDGVHPTGLNYLKDLGITHVQIMPAYDYGSVDEAGKDTEFNWGYDPVNYNVPEGSYSTDPARGEVRIREMKEMIQALHARGFRVIMDVVYNHTYSLDSWFQRTAPWYFYRVFDDGRISNGSACGNDVASEREMCGKYILESVLYWTEEYHVDGFRFDLMGLLDVDLMNRIRRELDARYGRGEKMLFGEPWAAAETAMEGGAVPALKKNIRLLDEKIGMFCDDTRDAVKGSALKVRKPGFINGAEDKEDDIIRGVAAWRAAGVKAPSQIITYVSAHDNQTLWDKLAETMPQADEKERMRLNRMAAALYMTCQGSLFLLSGEEFARTKDGLEDSYNAPIAINRLDWEQAWKNRDLVDYYRGLLALRRQLPGLCDKSARAAERISHVQKEKGAVSFVIDNRPWVPVCQKEEKVDAPDREGKEHKSRWQTLKIVYNSSREERPVTLDGEGWKVLCDWQDSWLWKTDRPAQGKMCIAPQSVLILGQDGNTAEAETIETTEATEAAGTAEHQHRGEETTWRKKAV</sequence>
<reference evidence="4" key="1">
    <citation type="journal article" date="2021" name="PeerJ">
        <title>Extensive microbial diversity within the chicken gut microbiome revealed by metagenomics and culture.</title>
        <authorList>
            <person name="Gilroy R."/>
            <person name="Ravi A."/>
            <person name="Getino M."/>
            <person name="Pursley I."/>
            <person name="Horton D.L."/>
            <person name="Alikhan N.F."/>
            <person name="Baker D."/>
            <person name="Gharbi K."/>
            <person name="Hall N."/>
            <person name="Watson M."/>
            <person name="Adriaenssens E.M."/>
            <person name="Foster-Nyarko E."/>
            <person name="Jarju S."/>
            <person name="Secka A."/>
            <person name="Antonio M."/>
            <person name="Oren A."/>
            <person name="Chaudhuri R.R."/>
            <person name="La Ragione R."/>
            <person name="Hildebrand F."/>
            <person name="Pallen M.J."/>
        </authorList>
    </citation>
    <scope>NUCLEOTIDE SEQUENCE</scope>
    <source>
        <strain evidence="4">ChiSjej5B23-15282</strain>
    </source>
</reference>
<dbReference type="InterPro" id="IPR014756">
    <property type="entry name" value="Ig_E-set"/>
</dbReference>
<gene>
    <name evidence="4" type="primary">pulA</name>
    <name evidence="4" type="ORF">H9981_07500</name>
</gene>
<dbReference type="EC" id="3.2.1.41" evidence="4"/>
<proteinExistence type="inferred from homology"/>
<dbReference type="Gene3D" id="3.20.20.80">
    <property type="entry name" value="Glycosidases"/>
    <property type="match status" value="1"/>
</dbReference>
<comment type="similarity">
    <text evidence="1">Belongs to the glycosyl hydrolase 13 family.</text>
</comment>
<dbReference type="Pfam" id="PF02922">
    <property type="entry name" value="CBM_48"/>
    <property type="match status" value="1"/>
</dbReference>
<dbReference type="SUPFAM" id="SSF51445">
    <property type="entry name" value="(Trans)glycosidases"/>
    <property type="match status" value="1"/>
</dbReference>
<dbReference type="SMART" id="SM00642">
    <property type="entry name" value="Aamy"/>
    <property type="match status" value="1"/>
</dbReference>
<evidence type="ECO:0000259" key="3">
    <source>
        <dbReference type="SMART" id="SM00642"/>
    </source>
</evidence>
<dbReference type="CDD" id="cd11341">
    <property type="entry name" value="AmyAc_Pullulanase_LD-like"/>
    <property type="match status" value="1"/>
</dbReference>
<name>A0A9D1VY34_9FIRM</name>
<keyword evidence="4" id="KW-0378">Hydrolase</keyword>
<feature type="compositionally biased region" description="Basic and acidic residues" evidence="2">
    <location>
        <begin position="682"/>
        <end position="697"/>
    </location>
</feature>
<dbReference type="CDD" id="cd02860">
    <property type="entry name" value="E_set_Pullulanase"/>
    <property type="match status" value="1"/>
</dbReference>
<evidence type="ECO:0000313" key="4">
    <source>
        <dbReference type="EMBL" id="HIX48837.1"/>
    </source>
</evidence>
<dbReference type="Proteomes" id="UP000824243">
    <property type="component" value="Unassembled WGS sequence"/>
</dbReference>
<evidence type="ECO:0000256" key="1">
    <source>
        <dbReference type="ARBA" id="ARBA00008061"/>
    </source>
</evidence>
<dbReference type="GO" id="GO:0005975">
    <property type="term" value="P:carbohydrate metabolic process"/>
    <property type="evidence" value="ECO:0007669"/>
    <property type="project" value="InterPro"/>
</dbReference>
<feature type="region of interest" description="Disordered" evidence="2">
    <location>
        <begin position="675"/>
        <end position="697"/>
    </location>
</feature>
<dbReference type="GO" id="GO:0051060">
    <property type="term" value="F:pullulanase activity"/>
    <property type="evidence" value="ECO:0007669"/>
    <property type="project" value="UniProtKB-EC"/>
</dbReference>
<accession>A0A9D1VY34</accession>
<dbReference type="SUPFAM" id="SSF81296">
    <property type="entry name" value="E set domains"/>
    <property type="match status" value="1"/>
</dbReference>
<dbReference type="Gene3D" id="2.60.40.1180">
    <property type="entry name" value="Golgi alpha-mannosidase II"/>
    <property type="match status" value="1"/>
</dbReference>
<dbReference type="InterPro" id="IPR011840">
    <property type="entry name" value="PulA_typeI"/>
</dbReference>
<dbReference type="InterPro" id="IPR017853">
    <property type="entry name" value="GH"/>
</dbReference>
<dbReference type="AlphaFoldDB" id="A0A9D1VY34"/>
<protein>
    <submittedName>
        <fullName evidence="4">Type I pullulanase</fullName>
        <ecNumber evidence="4">3.2.1.41</ecNumber>
    </submittedName>
</protein>
<dbReference type="EMBL" id="DXFA01000130">
    <property type="protein sequence ID" value="HIX48837.1"/>
    <property type="molecule type" value="Genomic_DNA"/>
</dbReference>
<dbReference type="InterPro" id="IPR013783">
    <property type="entry name" value="Ig-like_fold"/>
</dbReference>
<dbReference type="Pfam" id="PF00128">
    <property type="entry name" value="Alpha-amylase"/>
    <property type="match status" value="1"/>
</dbReference>
<dbReference type="Gene3D" id="2.60.40.10">
    <property type="entry name" value="Immunoglobulins"/>
    <property type="match status" value="1"/>
</dbReference>
<feature type="domain" description="Glycosyl hydrolase family 13 catalytic" evidence="3">
    <location>
        <begin position="145"/>
        <end position="542"/>
    </location>
</feature>
<dbReference type="InterPro" id="IPR006047">
    <property type="entry name" value="GH13_cat_dom"/>
</dbReference>
<organism evidence="4 5">
    <name type="scientific">Candidatus Mediterraneibacter caccavium</name>
    <dbReference type="NCBI Taxonomy" id="2838661"/>
    <lineage>
        <taxon>Bacteria</taxon>
        <taxon>Bacillati</taxon>
        <taxon>Bacillota</taxon>
        <taxon>Clostridia</taxon>
        <taxon>Lachnospirales</taxon>
        <taxon>Lachnospiraceae</taxon>
        <taxon>Mediterraneibacter</taxon>
    </lineage>
</organism>
<evidence type="ECO:0000313" key="5">
    <source>
        <dbReference type="Proteomes" id="UP000824243"/>
    </source>
</evidence>
<keyword evidence="4" id="KW-0326">Glycosidase</keyword>